<proteinExistence type="predicted"/>
<accession>J3KU67</accession>
<reference evidence="2" key="1">
    <citation type="submission" date="2015-06" db="UniProtKB">
        <authorList>
            <consortium name="EnsemblPlants"/>
        </authorList>
    </citation>
    <scope>IDENTIFICATION</scope>
</reference>
<keyword evidence="3" id="KW-1185">Reference proteome</keyword>
<feature type="region of interest" description="Disordered" evidence="1">
    <location>
        <begin position="1"/>
        <end position="23"/>
    </location>
</feature>
<evidence type="ECO:0000256" key="1">
    <source>
        <dbReference type="SAM" id="MobiDB-lite"/>
    </source>
</evidence>
<evidence type="ECO:0000313" key="3">
    <source>
        <dbReference type="Proteomes" id="UP000006038"/>
    </source>
</evidence>
<dbReference type="EnsemblPlants" id="OB0043G10010.1">
    <property type="protein sequence ID" value="OB0043G10010.1"/>
    <property type="gene ID" value="OB0043G10010"/>
</dbReference>
<dbReference type="Gramene" id="OB0043G10010.1">
    <property type="protein sequence ID" value="OB0043G10010.1"/>
    <property type="gene ID" value="OB0043G10010"/>
</dbReference>
<evidence type="ECO:0000313" key="2">
    <source>
        <dbReference type="EnsemblPlants" id="OB0043G10010.1"/>
    </source>
</evidence>
<name>J3KU67_ORYBR</name>
<sequence>MGKGEAQQLRPRARSGRISRTTTGEVMENRWRQSEVRHEERGYVARVRRGKRVCATEKGLRA</sequence>
<dbReference type="AlphaFoldDB" id="J3KU67"/>
<protein>
    <submittedName>
        <fullName evidence="2">Uncharacterized protein</fullName>
    </submittedName>
</protein>
<organism evidence="2">
    <name type="scientific">Oryza brachyantha</name>
    <name type="common">malo sina</name>
    <dbReference type="NCBI Taxonomy" id="4533"/>
    <lineage>
        <taxon>Eukaryota</taxon>
        <taxon>Viridiplantae</taxon>
        <taxon>Streptophyta</taxon>
        <taxon>Embryophyta</taxon>
        <taxon>Tracheophyta</taxon>
        <taxon>Spermatophyta</taxon>
        <taxon>Magnoliopsida</taxon>
        <taxon>Liliopsida</taxon>
        <taxon>Poales</taxon>
        <taxon>Poaceae</taxon>
        <taxon>BOP clade</taxon>
        <taxon>Oryzoideae</taxon>
        <taxon>Oryzeae</taxon>
        <taxon>Oryzinae</taxon>
        <taxon>Oryza</taxon>
    </lineage>
</organism>
<dbReference type="HOGENOM" id="CLU_2907731_0_0_1"/>
<dbReference type="Proteomes" id="UP000006038">
    <property type="component" value="Unassembled WGS sequence"/>
</dbReference>